<protein>
    <recommendedName>
        <fullName evidence="4">Ndc10 domain-containing protein</fullName>
    </recommendedName>
</protein>
<dbReference type="OrthoDB" id="5567716at2759"/>
<keyword evidence="3" id="KW-1185">Reference proteome</keyword>
<evidence type="ECO:0008006" key="4">
    <source>
        <dbReference type="Google" id="ProtNLM"/>
    </source>
</evidence>
<evidence type="ECO:0000256" key="1">
    <source>
        <dbReference type="SAM" id="MobiDB-lite"/>
    </source>
</evidence>
<sequence>MSFADMAPSKRIVGMADGAVPQQRKRSRTSGGKDLYDGHSQDVMLAKSLIDPDHQCSVTTVKAYVTHVCAWFRYCRTLAEPDYTRVTEEKLSGFLTWATQTPRLPCKTGGAGGSMSYQSARRYVEGGILALWRRYKGADEENPLHALGYLNTKYAIREATAGTRPARTAERQYTAVAISGEQEDAIVRTLWAHGDGDMCASLRAWAYYVLGAATWIPGVRPLHVRLDTLALAQRTDTRLVEHTTVPLLEFRVGPDPAAPTARYAEVAMARHADALVCPWFAIAALVFAQWQAAPSALALASTAEETAWLAQPLFQAATGESRVVLPEEARVQMVADEIGPVLAQALGRVRGGATDAHVIRRRDKHLAEDLGLSAPQVVRLERWRVHHRRAGVTRQQTFFDLALVLAGHTPPPPAVAADGGQPSVPHVLRMAGRTRLQVPEHLAAMVFPWLAADERPGRGAGSSRPAPFARHRSHSVGTPHSDDVVRAERAASRRLMRELATVLLQDAAALLADARTHAVVARHPLFRQPLFATRAFRDFAAYAAQALSLQQAQQQMPPLPQSLAPPVPPRPILATRPRRHTFETIREEDAAALAHAALPTHAPMNVPFSAMLAAPPLHMPAAIGAAAAAAAAAPPIAFPQLSDDAPETAPSLPLPPHQQQQQYFMQFMDYLSAYNQPATAPPPPSVSTAAAAAMSHQHFPRLASESSSGESTASPELPANMPLNAQAFSSQQAAPAVPEHPQFTYTAYPQPLYSRPLAHHHSFTAPSHLLLPSDSSAQAQAQAAATATAFAMASTPHAPHTFDPLPLLSTGATQHSHSAHNLSMYFANASSPEYIDPASLNATSAMSATTVVAPGYPHSAAITPPHLVGLPKSRSLLHHAHAGSLASSLSPTPTPEDDAATPVAALLVSAYNPPQQHGLGPADPASALQFTIAPHKLQFNTDHDMLM</sequence>
<proteinExistence type="predicted"/>
<dbReference type="Proteomes" id="UP001149813">
    <property type="component" value="Unassembled WGS sequence"/>
</dbReference>
<name>A0A9W8CN38_9FUNG</name>
<dbReference type="EMBL" id="JANBOJ010000493">
    <property type="protein sequence ID" value="KAJ1719094.1"/>
    <property type="molecule type" value="Genomic_DNA"/>
</dbReference>
<evidence type="ECO:0000313" key="2">
    <source>
        <dbReference type="EMBL" id="KAJ1719094.1"/>
    </source>
</evidence>
<evidence type="ECO:0000313" key="3">
    <source>
        <dbReference type="Proteomes" id="UP001149813"/>
    </source>
</evidence>
<organism evidence="2 3">
    <name type="scientific">Coemansia erecta</name>
    <dbReference type="NCBI Taxonomy" id="147472"/>
    <lineage>
        <taxon>Eukaryota</taxon>
        <taxon>Fungi</taxon>
        <taxon>Fungi incertae sedis</taxon>
        <taxon>Zoopagomycota</taxon>
        <taxon>Kickxellomycotina</taxon>
        <taxon>Kickxellomycetes</taxon>
        <taxon>Kickxellales</taxon>
        <taxon>Kickxellaceae</taxon>
        <taxon>Coemansia</taxon>
    </lineage>
</organism>
<gene>
    <name evidence="2" type="ORF">LPJ53_006075</name>
</gene>
<dbReference type="GO" id="GO:0003677">
    <property type="term" value="F:DNA binding"/>
    <property type="evidence" value="ECO:0007669"/>
    <property type="project" value="InterPro"/>
</dbReference>
<feature type="region of interest" description="Disordered" evidence="1">
    <location>
        <begin position="456"/>
        <end position="483"/>
    </location>
</feature>
<feature type="compositionally biased region" description="Low complexity" evidence="1">
    <location>
        <begin position="703"/>
        <end position="714"/>
    </location>
</feature>
<dbReference type="AlphaFoldDB" id="A0A9W8CN38"/>
<accession>A0A9W8CN38</accession>
<dbReference type="Gene3D" id="1.10.443.20">
    <property type="entry name" value="Centromere DNA-binding protein complex CBF3 subunit, domain 2"/>
    <property type="match status" value="1"/>
</dbReference>
<reference evidence="2" key="1">
    <citation type="submission" date="2022-07" db="EMBL/GenBank/DDBJ databases">
        <title>Phylogenomic reconstructions and comparative analyses of Kickxellomycotina fungi.</title>
        <authorList>
            <person name="Reynolds N.K."/>
            <person name="Stajich J.E."/>
            <person name="Barry K."/>
            <person name="Grigoriev I.V."/>
            <person name="Crous P."/>
            <person name="Smith M.E."/>
        </authorList>
    </citation>
    <scope>NUCLEOTIDE SEQUENCE</scope>
    <source>
        <strain evidence="2">NBRC 32514</strain>
    </source>
</reference>
<feature type="region of interest" description="Disordered" evidence="1">
    <location>
        <begin position="676"/>
        <end position="720"/>
    </location>
</feature>
<dbReference type="InterPro" id="IPR038279">
    <property type="entry name" value="Ndc10_dom2_sf"/>
</dbReference>
<comment type="caution">
    <text evidence="2">The sequence shown here is derived from an EMBL/GenBank/DDBJ whole genome shotgun (WGS) entry which is preliminary data.</text>
</comment>